<reference evidence="2 3" key="1">
    <citation type="submission" date="2024-03" db="EMBL/GenBank/DDBJ databases">
        <authorList>
            <person name="Martinez-Hernandez J."/>
        </authorList>
    </citation>
    <scope>NUCLEOTIDE SEQUENCE [LARGE SCALE GENOMIC DNA]</scope>
</reference>
<name>A0AAV1X0Z3_LUPLU</name>
<organism evidence="2 3">
    <name type="scientific">Lupinus luteus</name>
    <name type="common">European yellow lupine</name>
    <dbReference type="NCBI Taxonomy" id="3873"/>
    <lineage>
        <taxon>Eukaryota</taxon>
        <taxon>Viridiplantae</taxon>
        <taxon>Streptophyta</taxon>
        <taxon>Embryophyta</taxon>
        <taxon>Tracheophyta</taxon>
        <taxon>Spermatophyta</taxon>
        <taxon>Magnoliopsida</taxon>
        <taxon>eudicotyledons</taxon>
        <taxon>Gunneridae</taxon>
        <taxon>Pentapetalae</taxon>
        <taxon>rosids</taxon>
        <taxon>fabids</taxon>
        <taxon>Fabales</taxon>
        <taxon>Fabaceae</taxon>
        <taxon>Papilionoideae</taxon>
        <taxon>50 kb inversion clade</taxon>
        <taxon>genistoids sensu lato</taxon>
        <taxon>core genistoids</taxon>
        <taxon>Genisteae</taxon>
        <taxon>Lupinus</taxon>
    </lineage>
</organism>
<dbReference type="AlphaFoldDB" id="A0AAV1X0Z3"/>
<dbReference type="PANTHER" id="PTHR23272">
    <property type="entry name" value="BED FINGER-RELATED"/>
    <property type="match status" value="1"/>
</dbReference>
<dbReference type="Proteomes" id="UP001497480">
    <property type="component" value="Unassembled WGS sequence"/>
</dbReference>
<evidence type="ECO:0000313" key="2">
    <source>
        <dbReference type="EMBL" id="CAL0314941.1"/>
    </source>
</evidence>
<dbReference type="GO" id="GO:0003677">
    <property type="term" value="F:DNA binding"/>
    <property type="evidence" value="ECO:0007669"/>
    <property type="project" value="InterPro"/>
</dbReference>
<gene>
    <name evidence="2" type="ORF">LLUT_LOCUS16001</name>
</gene>
<sequence>MDIKMKAKYNKYRGDIKKINVMICIAAILDPRNKFHLVKWGLERIHNKDDAIVLCEKIKDMLYKMFDKYRLFLSEGQENSSQTTHEIEMLDSNASNEVSVAMVFKKYMNLHETMNKNEVDLYLKEGLEKKIPNFDILN</sequence>
<comment type="caution">
    <text evidence="2">The sequence shown here is derived from an EMBL/GenBank/DDBJ whole genome shotgun (WGS) entry which is preliminary data.</text>
</comment>
<dbReference type="EMBL" id="CAXHTB010000011">
    <property type="protein sequence ID" value="CAL0314941.1"/>
    <property type="molecule type" value="Genomic_DNA"/>
</dbReference>
<keyword evidence="3" id="KW-1185">Reference proteome</keyword>
<dbReference type="Pfam" id="PF14372">
    <property type="entry name" value="hAT-like_RNase-H"/>
    <property type="match status" value="1"/>
</dbReference>
<evidence type="ECO:0000313" key="3">
    <source>
        <dbReference type="Proteomes" id="UP001497480"/>
    </source>
</evidence>
<proteinExistence type="predicted"/>
<dbReference type="InterPro" id="IPR025525">
    <property type="entry name" value="hAT-like_transposase_RNase-H"/>
</dbReference>
<feature type="domain" description="hAT-like transposase RNase-H fold" evidence="1">
    <location>
        <begin position="2"/>
        <end position="69"/>
    </location>
</feature>
<protein>
    <recommendedName>
        <fullName evidence="1">hAT-like transposase RNase-H fold domain-containing protein</fullName>
    </recommendedName>
</protein>
<evidence type="ECO:0000259" key="1">
    <source>
        <dbReference type="Pfam" id="PF14372"/>
    </source>
</evidence>
<accession>A0AAV1X0Z3</accession>
<dbReference type="PANTHER" id="PTHR23272:SF184">
    <property type="entry name" value="OS03G0311250 PROTEIN"/>
    <property type="match status" value="1"/>
</dbReference>